<dbReference type="InParanoid" id="A0A251TKY5"/>
<dbReference type="GO" id="GO:0000287">
    <property type="term" value="F:magnesium ion binding"/>
    <property type="evidence" value="ECO:0007669"/>
    <property type="project" value="InterPro"/>
</dbReference>
<gene>
    <name evidence="7" type="ORF">HannXRQ_Chr10g0296901</name>
</gene>
<protein>
    <submittedName>
        <fullName evidence="7">Putative harbinger transposase-derived protein</fullName>
    </submittedName>
</protein>
<keyword evidence="8" id="KW-1185">Reference proteome</keyword>
<dbReference type="CDD" id="cd00684">
    <property type="entry name" value="Terpene_cyclase_plant_C1"/>
    <property type="match status" value="1"/>
</dbReference>
<dbReference type="InterPro" id="IPR044814">
    <property type="entry name" value="Terpene_cyclase_plant_C1"/>
</dbReference>
<evidence type="ECO:0000259" key="5">
    <source>
        <dbReference type="Pfam" id="PF01397"/>
    </source>
</evidence>
<reference evidence="8" key="1">
    <citation type="journal article" date="2017" name="Nature">
        <title>The sunflower genome provides insights into oil metabolism, flowering and Asterid evolution.</title>
        <authorList>
            <person name="Badouin H."/>
            <person name="Gouzy J."/>
            <person name="Grassa C.J."/>
            <person name="Murat F."/>
            <person name="Staton S.E."/>
            <person name="Cottret L."/>
            <person name="Lelandais-Briere C."/>
            <person name="Owens G.L."/>
            <person name="Carrere S."/>
            <person name="Mayjonade B."/>
            <person name="Legrand L."/>
            <person name="Gill N."/>
            <person name="Kane N.C."/>
            <person name="Bowers J.E."/>
            <person name="Hubner S."/>
            <person name="Bellec A."/>
            <person name="Berard A."/>
            <person name="Berges H."/>
            <person name="Blanchet N."/>
            <person name="Boniface M.C."/>
            <person name="Brunel D."/>
            <person name="Catrice O."/>
            <person name="Chaidir N."/>
            <person name="Claudel C."/>
            <person name="Donnadieu C."/>
            <person name="Faraut T."/>
            <person name="Fievet G."/>
            <person name="Helmstetter N."/>
            <person name="King M."/>
            <person name="Knapp S.J."/>
            <person name="Lai Z."/>
            <person name="Le Paslier M.C."/>
            <person name="Lippi Y."/>
            <person name="Lorenzon L."/>
            <person name="Mandel J.R."/>
            <person name="Marage G."/>
            <person name="Marchand G."/>
            <person name="Marquand E."/>
            <person name="Bret-Mestries E."/>
            <person name="Morien E."/>
            <person name="Nambeesan S."/>
            <person name="Nguyen T."/>
            <person name="Pegot-Espagnet P."/>
            <person name="Pouilly N."/>
            <person name="Raftis F."/>
            <person name="Sallet E."/>
            <person name="Schiex T."/>
            <person name="Thomas J."/>
            <person name="Vandecasteele C."/>
            <person name="Vares D."/>
            <person name="Vear F."/>
            <person name="Vautrin S."/>
            <person name="Crespi M."/>
            <person name="Mangin B."/>
            <person name="Burke J.M."/>
            <person name="Salse J."/>
            <person name="Munos S."/>
            <person name="Vincourt P."/>
            <person name="Rieseberg L.H."/>
            <person name="Langlade N.B."/>
        </authorList>
    </citation>
    <scope>NUCLEOTIDE SEQUENCE [LARGE SCALE GENOMIC DNA]</scope>
    <source>
        <strain evidence="8">cv. SF193</strain>
    </source>
</reference>
<dbReference type="FunFam" id="1.50.10.130:FF:000001">
    <property type="entry name" value="Isoprene synthase, chloroplastic"/>
    <property type="match status" value="1"/>
</dbReference>
<dbReference type="Pfam" id="PF01397">
    <property type="entry name" value="Terpene_synth"/>
    <property type="match status" value="1"/>
</dbReference>
<dbReference type="AlphaFoldDB" id="A0A251TKY5"/>
<dbReference type="InterPro" id="IPR008930">
    <property type="entry name" value="Terpenoid_cyclase/PrenylTrfase"/>
</dbReference>
<evidence type="ECO:0000256" key="1">
    <source>
        <dbReference type="ARBA" id="ARBA00001946"/>
    </source>
</evidence>
<dbReference type="Pfam" id="PF03936">
    <property type="entry name" value="Terpene_synth_C"/>
    <property type="match status" value="1"/>
</dbReference>
<dbReference type="Pfam" id="PF04827">
    <property type="entry name" value="Plant_tran"/>
    <property type="match status" value="1"/>
</dbReference>
<accession>A0A251TKY5</accession>
<evidence type="ECO:0000256" key="4">
    <source>
        <dbReference type="ARBA" id="ARBA00023239"/>
    </source>
</evidence>
<comment type="cofactor">
    <cofactor evidence="1">
        <name>Mg(2+)</name>
        <dbReference type="ChEBI" id="CHEBI:18420"/>
    </cofactor>
</comment>
<dbReference type="Gene3D" id="1.10.600.10">
    <property type="entry name" value="Farnesyl Diphosphate Synthase"/>
    <property type="match status" value="2"/>
</dbReference>
<dbReference type="GO" id="GO:0010333">
    <property type="term" value="F:terpene synthase activity"/>
    <property type="evidence" value="ECO:0000318"/>
    <property type="project" value="GO_Central"/>
</dbReference>
<evidence type="ECO:0000256" key="3">
    <source>
        <dbReference type="ARBA" id="ARBA00022842"/>
    </source>
</evidence>
<proteinExistence type="predicted"/>
<dbReference type="InterPro" id="IPR001906">
    <property type="entry name" value="Terpene_synth_N"/>
</dbReference>
<dbReference type="Gene3D" id="1.50.10.130">
    <property type="entry name" value="Terpene synthase, N-terminal domain"/>
    <property type="match status" value="1"/>
</dbReference>
<dbReference type="GO" id="GO:0046246">
    <property type="term" value="P:terpene biosynthetic process"/>
    <property type="evidence" value="ECO:0000318"/>
    <property type="project" value="GO_Central"/>
</dbReference>
<feature type="domain" description="Terpene synthase metal-binding" evidence="6">
    <location>
        <begin position="257"/>
        <end position="451"/>
    </location>
</feature>
<dbReference type="SFLD" id="SFLDG01019">
    <property type="entry name" value="Terpene_Cyclase_Like_1_C_Termi"/>
    <property type="match status" value="1"/>
</dbReference>
<name>A0A251TKY5_HELAN</name>
<dbReference type="SFLD" id="SFLDS00005">
    <property type="entry name" value="Isoprenoid_Synthase_Type_I"/>
    <property type="match status" value="1"/>
</dbReference>
<evidence type="ECO:0000313" key="8">
    <source>
        <dbReference type="Proteomes" id="UP000215914"/>
    </source>
</evidence>
<organism evidence="7 8">
    <name type="scientific">Helianthus annuus</name>
    <name type="common">Common sunflower</name>
    <dbReference type="NCBI Taxonomy" id="4232"/>
    <lineage>
        <taxon>Eukaryota</taxon>
        <taxon>Viridiplantae</taxon>
        <taxon>Streptophyta</taxon>
        <taxon>Embryophyta</taxon>
        <taxon>Tracheophyta</taxon>
        <taxon>Spermatophyta</taxon>
        <taxon>Magnoliopsida</taxon>
        <taxon>eudicotyledons</taxon>
        <taxon>Gunneridae</taxon>
        <taxon>Pentapetalae</taxon>
        <taxon>asterids</taxon>
        <taxon>campanulids</taxon>
        <taxon>Asterales</taxon>
        <taxon>Asteraceae</taxon>
        <taxon>Asteroideae</taxon>
        <taxon>Heliantheae alliance</taxon>
        <taxon>Heliantheae</taxon>
        <taxon>Helianthus</taxon>
    </lineage>
</organism>
<evidence type="ECO:0000313" key="7">
    <source>
        <dbReference type="EMBL" id="OTG11272.1"/>
    </source>
</evidence>
<dbReference type="PANTHER" id="PTHR31225:SF196">
    <property type="entry name" value="TERPENOID CYCLASES_PROTEIN PRENYLTRANSFERASE ALPHA-ALPHA TOROID-RELATED"/>
    <property type="match status" value="1"/>
</dbReference>
<keyword evidence="2" id="KW-0479">Metal-binding</keyword>
<feature type="domain" description="Terpene synthase N-terminal" evidence="5">
    <location>
        <begin position="20"/>
        <end position="195"/>
    </location>
</feature>
<dbReference type="InterPro" id="IPR008949">
    <property type="entry name" value="Isoprenoid_synthase_dom_sf"/>
</dbReference>
<keyword evidence="3" id="KW-0460">Magnesium</keyword>
<dbReference type="SUPFAM" id="SSF48239">
    <property type="entry name" value="Terpenoid cyclases/Protein prenyltransferases"/>
    <property type="match status" value="1"/>
</dbReference>
<dbReference type="InterPro" id="IPR050148">
    <property type="entry name" value="Terpene_synthase-like"/>
</dbReference>
<evidence type="ECO:0000259" key="6">
    <source>
        <dbReference type="Pfam" id="PF03936"/>
    </source>
</evidence>
<dbReference type="Proteomes" id="UP000215914">
    <property type="component" value="Chromosome 10"/>
</dbReference>
<keyword evidence="4" id="KW-0456">Lyase</keyword>
<sequence>MSFKQEEVIRPNANFHPGRWGDQFLVYEEHDVKQAEVEQIVKDMKEAVRKDMLSSLEVPTEHANLLKLIDVIQRLGIAYHFEEEIEQAMQRIYDAYGDDWKGGNPSLWFRILRQQGFHVSCDIFKVYKDENGSFKESLASDVEGLLELYEATYLKVQGEVVLEDAPVFTRTHLNKIANDLTQTNSVLSSHIQDALKLPLQKRVPRLEALCYIPFYQQQSCHNESLLKLAKLGFNLVQSLHKKELSHLSRWWKSLVPNNLPYVRDRLVESFFGALCVHFEPKYSQARIFLTKVFAMTTILDDTYDAYGTYEELKIFTEAIERWSITCIDELPEYMKQIYQELLDVYIEMEEIMGKEGKAHHVSYAKEAMKELVRSYMTETNWAHKGIVPTTDEHIAVSYISSGYGMLIATCFVGMGDMVTDESFEWALSKPPIVKASCVMARLMNDFYSQKKTRYTMPKRLEIGFEWFQECYDARGKPSFTPIQKCTSAIRQLATGNPSDQYDEYLAMSERTSRECLQFFCNAVIKLYANEFLRKPTSHDISRIYAAHEARWHFPGMLGSIDCTHIEWKNCPRELRGAYVRGDIKRPTIILEAVASNDLWIWHSYFGVPGSNNDINVLYTSPLFQSVTDGTAPSSPFYVNGRHYRRGFYLVDGIYPSWSVFVKAPSFPAEAKEKAFKKLHESARKYVERAFGVLKGRWGILHRPVRSMTKKSIHSIVYACIILHNMLIKHDGRAISPDWVPDPPTQVQVPQDIHLQLRNEETHFRLRFDLIELEEKDRMHVASNVVSYMKQYDVTKEHAHNVYTDKIEDLWNEITHEFIMNRKIPLPLIYCSINLTRSLAVIYERNDGFTQVTEELVGHIKSFLVHGMNI</sequence>
<dbReference type="InterPro" id="IPR034741">
    <property type="entry name" value="Terpene_cyclase-like_1_C"/>
</dbReference>
<dbReference type="SUPFAM" id="SSF48576">
    <property type="entry name" value="Terpenoid synthases"/>
    <property type="match status" value="2"/>
</dbReference>
<dbReference type="PANTHER" id="PTHR31225">
    <property type="entry name" value="OS04G0344100 PROTEIN-RELATED"/>
    <property type="match status" value="1"/>
</dbReference>
<dbReference type="EMBL" id="CM007899">
    <property type="protein sequence ID" value="OTG11272.1"/>
    <property type="molecule type" value="Genomic_DNA"/>
</dbReference>
<dbReference type="STRING" id="4232.A0A251TKY5"/>
<dbReference type="GO" id="GO:0016102">
    <property type="term" value="P:diterpenoid biosynthetic process"/>
    <property type="evidence" value="ECO:0007669"/>
    <property type="project" value="InterPro"/>
</dbReference>
<dbReference type="InterPro" id="IPR036965">
    <property type="entry name" value="Terpene_synth_N_sf"/>
</dbReference>
<dbReference type="InterPro" id="IPR005630">
    <property type="entry name" value="Terpene_synthase_metal-bd"/>
</dbReference>
<evidence type="ECO:0000256" key="2">
    <source>
        <dbReference type="ARBA" id="ARBA00022723"/>
    </source>
</evidence>
<dbReference type="InterPro" id="IPR006912">
    <property type="entry name" value="Harbinger_derived_prot"/>
</dbReference>